<evidence type="ECO:0000313" key="1">
    <source>
        <dbReference type="EMBL" id="GAA2216496.1"/>
    </source>
</evidence>
<protein>
    <recommendedName>
        <fullName evidence="3">Immunity protein Imm1</fullName>
    </recommendedName>
</protein>
<evidence type="ECO:0008006" key="3">
    <source>
        <dbReference type="Google" id="ProtNLM"/>
    </source>
</evidence>
<organism evidence="1 2">
    <name type="scientific">Nonomuraea monospora</name>
    <dbReference type="NCBI Taxonomy" id="568818"/>
    <lineage>
        <taxon>Bacteria</taxon>
        <taxon>Bacillati</taxon>
        <taxon>Actinomycetota</taxon>
        <taxon>Actinomycetes</taxon>
        <taxon>Streptosporangiales</taxon>
        <taxon>Streptosporangiaceae</taxon>
        <taxon>Nonomuraea</taxon>
    </lineage>
</organism>
<comment type="caution">
    <text evidence="1">The sequence shown here is derived from an EMBL/GenBank/DDBJ whole genome shotgun (WGS) entry which is preliminary data.</text>
</comment>
<keyword evidence="2" id="KW-1185">Reference proteome</keyword>
<evidence type="ECO:0000313" key="2">
    <source>
        <dbReference type="Proteomes" id="UP001499843"/>
    </source>
</evidence>
<dbReference type="InterPro" id="IPR025680">
    <property type="entry name" value="DddI"/>
</dbReference>
<gene>
    <name evidence="1" type="ORF">GCM10009850_119650</name>
</gene>
<dbReference type="EMBL" id="BAAAQX010000071">
    <property type="protein sequence ID" value="GAA2216496.1"/>
    <property type="molecule type" value="Genomic_DNA"/>
</dbReference>
<accession>A0ABP5PXW5</accession>
<dbReference type="Pfam" id="PF14430">
    <property type="entry name" value="Imm1"/>
    <property type="match status" value="1"/>
</dbReference>
<reference evidence="2" key="1">
    <citation type="journal article" date="2019" name="Int. J. Syst. Evol. Microbiol.">
        <title>The Global Catalogue of Microorganisms (GCM) 10K type strain sequencing project: providing services to taxonomists for standard genome sequencing and annotation.</title>
        <authorList>
            <consortium name="The Broad Institute Genomics Platform"/>
            <consortium name="The Broad Institute Genome Sequencing Center for Infectious Disease"/>
            <person name="Wu L."/>
            <person name="Ma J."/>
        </authorList>
    </citation>
    <scope>NUCLEOTIDE SEQUENCE [LARGE SCALE GENOMIC DNA]</scope>
    <source>
        <strain evidence="2">JCM 16114</strain>
    </source>
</reference>
<dbReference type="RefSeq" id="WP_344496143.1">
    <property type="nucleotide sequence ID" value="NZ_BAAAQX010000071.1"/>
</dbReference>
<proteinExistence type="predicted"/>
<sequence>MKPRAAARYLPEHNKEPILLSTSQDADALIDALASAPIDHNLAQVHSLARKKLSSGTPDHELLVGVDSYLSVGILAFMDGDDGNLVTAGAPETQVEPIYCIMGHATEFPPHSEVAIDLVRMALKEFILSGGQRPKSVEWKTPDFV</sequence>
<name>A0ABP5PXW5_9ACTN</name>
<dbReference type="Proteomes" id="UP001499843">
    <property type="component" value="Unassembled WGS sequence"/>
</dbReference>